<evidence type="ECO:0000256" key="3">
    <source>
        <dbReference type="ARBA" id="ARBA00022840"/>
    </source>
</evidence>
<comment type="similarity">
    <text evidence="4">In the N-terminal section; belongs to the acetate CoA ligase alpha subunit family.</text>
</comment>
<dbReference type="PANTHER" id="PTHR43334">
    <property type="entry name" value="ACETATE--COA LIGASE [ADP-FORMING]"/>
    <property type="match status" value="1"/>
</dbReference>
<evidence type="ECO:0000313" key="6">
    <source>
        <dbReference type="EMBL" id="MBU9356150.1"/>
    </source>
</evidence>
<evidence type="ECO:0000313" key="7">
    <source>
        <dbReference type="Proteomes" id="UP001196915"/>
    </source>
</evidence>
<feature type="domain" description="CoA-binding" evidence="5">
    <location>
        <begin position="7"/>
        <end position="102"/>
    </location>
</feature>
<comment type="caution">
    <text evidence="6">The sequence shown here is derived from an EMBL/GenBank/DDBJ whole genome shotgun (WGS) entry which is preliminary data.</text>
</comment>
<dbReference type="PANTHER" id="PTHR43334:SF1">
    <property type="entry name" value="3-HYDROXYPROPIONATE--COA LIGASE [ADP-FORMING]"/>
    <property type="match status" value="1"/>
</dbReference>
<dbReference type="EMBL" id="JAHPMX010000003">
    <property type="protein sequence ID" value="MBU9356150.1"/>
    <property type="molecule type" value="Genomic_DNA"/>
</dbReference>
<dbReference type="Pfam" id="PF13607">
    <property type="entry name" value="Succ_CoA_lig"/>
    <property type="match status" value="1"/>
</dbReference>
<keyword evidence="1 6" id="KW-0436">Ligase</keyword>
<dbReference type="InterPro" id="IPR032875">
    <property type="entry name" value="Succ_CoA_lig_flav_dom"/>
</dbReference>
<dbReference type="Pfam" id="PF13380">
    <property type="entry name" value="CoA_binding_2"/>
    <property type="match status" value="1"/>
</dbReference>
<dbReference type="InterPro" id="IPR043938">
    <property type="entry name" value="Ligase_CoA_dom"/>
</dbReference>
<keyword evidence="3" id="KW-0067">ATP-binding</keyword>
<dbReference type="InterPro" id="IPR051538">
    <property type="entry name" value="Acyl-CoA_Synth/Transferase"/>
</dbReference>
<dbReference type="AlphaFoldDB" id="A0AAP2HGR9"/>
<dbReference type="GO" id="GO:0043758">
    <property type="term" value="F:acetate-CoA ligase (ADP-forming) activity"/>
    <property type="evidence" value="ECO:0007669"/>
    <property type="project" value="InterPro"/>
</dbReference>
<evidence type="ECO:0000259" key="5">
    <source>
        <dbReference type="SMART" id="SM00881"/>
    </source>
</evidence>
<name>A0AAP2HGR9_9BURK</name>
<dbReference type="Proteomes" id="UP001196915">
    <property type="component" value="Unassembled WGS sequence"/>
</dbReference>
<sequence>MNDFKYLLEPRSIAVVGVSDDAGRPGSQAVRALVSNGYQGQIYPVNPKYAEFDGLKCYGTVCDIEAQIDLVVIGVPAKGVIPVLKACAEKSVPYVVVLSGGFRESGPEGVEREREMLEIARAAGIRIIGPNCLGFANIHSQVFAAFGSITREPKLKRGGVSLVTQSGGFGYSLALACADADIGFRHVIATGNETDVDTVQLIDALLGDNETEIILAYIEGTKDGRSLLDVGKRALAAGKPILLWKGGVTEEGARAAASHTASMTGSYDFYRALFKQSGIVEVTEIHEAVDFVKAFAAKKYPANGGMAVMGVSGGSAIVFADAGEPAGLHLANLAEQTETRLAEVVPNIGAVHNPIDLTAGYFSASNRDKLRTAIEVTLADPGVDALCVNLATTGRAGSAAAAEVIANVAKDSAKPVSVFSSAPRDQIVDASRLLSAAAVPLFPSPSRAAKALAMLVRYGAARRRSTISEDGASSVAPSPKEPLSRWAGKLSEAQSKDILSRAGIPVTHDVLLSNAGDSLPDRLPWPVVVKIVSPDIAHKTEIGGVKIGVRDQKELASAIAEVRANAQSHAPDAQIEGVMVSQMVENGFELIAGVVNDEVFGPVVVVGAGGIYAELMRDSSCRLAPFDEDIARQMLDELRCRPILDGARGKPALDVDAAAKALAALSRFAWEHRDAVSEIDVNPLFILPQGVLAADALIVPVRFPGQ</sequence>
<accession>A0AAP2HGR9</accession>
<gene>
    <name evidence="6" type="ORF">KTE52_07365</name>
</gene>
<protein>
    <submittedName>
        <fullName evidence="6">Acetate--CoA ligase family protein</fullName>
    </submittedName>
</protein>
<keyword evidence="2" id="KW-0547">Nucleotide-binding</keyword>
<dbReference type="Pfam" id="PF13549">
    <property type="entry name" value="ATP-grasp_5"/>
    <property type="match status" value="1"/>
</dbReference>
<dbReference type="FunFam" id="3.30.1490.20:FF:000020">
    <property type="entry name" value="Protein lysine acetyltransferase"/>
    <property type="match status" value="1"/>
</dbReference>
<reference evidence="6" key="1">
    <citation type="submission" date="2021-06" db="EMBL/GenBank/DDBJ databases">
        <title>A collection of bacterial strains from the Burkholderia cepacia Research Laboratory and Repository.</title>
        <authorList>
            <person name="Lipuma J."/>
            <person name="Spilker T."/>
        </authorList>
    </citation>
    <scope>NUCLEOTIDE SEQUENCE</scope>
    <source>
        <strain evidence="6">AU37435</strain>
    </source>
</reference>
<dbReference type="SMART" id="SM00881">
    <property type="entry name" value="CoA_binding"/>
    <property type="match status" value="1"/>
</dbReference>
<dbReference type="InterPro" id="IPR003781">
    <property type="entry name" value="CoA-bd"/>
</dbReference>
<proteinExistence type="inferred from homology"/>
<evidence type="ECO:0000256" key="1">
    <source>
        <dbReference type="ARBA" id="ARBA00022598"/>
    </source>
</evidence>
<evidence type="ECO:0000256" key="2">
    <source>
        <dbReference type="ARBA" id="ARBA00022741"/>
    </source>
</evidence>
<evidence type="ECO:0000256" key="4">
    <source>
        <dbReference type="ARBA" id="ARBA00060888"/>
    </source>
</evidence>
<dbReference type="Pfam" id="PF19045">
    <property type="entry name" value="Ligase_CoA_2"/>
    <property type="match status" value="1"/>
</dbReference>
<dbReference type="RefSeq" id="WP_217078748.1">
    <property type="nucleotide sequence ID" value="NZ_CAJHCY010000025.1"/>
</dbReference>
<organism evidence="6 7">
    <name type="scientific">Burkholderia multivorans</name>
    <dbReference type="NCBI Taxonomy" id="87883"/>
    <lineage>
        <taxon>Bacteria</taxon>
        <taxon>Pseudomonadati</taxon>
        <taxon>Pseudomonadota</taxon>
        <taxon>Betaproteobacteria</taxon>
        <taxon>Burkholderiales</taxon>
        <taxon>Burkholderiaceae</taxon>
        <taxon>Burkholderia</taxon>
        <taxon>Burkholderia cepacia complex</taxon>
    </lineage>
</organism>
<dbReference type="GO" id="GO:0005524">
    <property type="term" value="F:ATP binding"/>
    <property type="evidence" value="ECO:0007669"/>
    <property type="project" value="UniProtKB-KW"/>
</dbReference>